<dbReference type="GO" id="GO:0016887">
    <property type="term" value="F:ATP hydrolysis activity"/>
    <property type="evidence" value="ECO:0007669"/>
    <property type="project" value="InterPro"/>
</dbReference>
<dbReference type="GO" id="GO:0055085">
    <property type="term" value="P:transmembrane transport"/>
    <property type="evidence" value="ECO:0007669"/>
    <property type="project" value="UniProtKB-ARBA"/>
</dbReference>
<evidence type="ECO:0000256" key="2">
    <source>
        <dbReference type="ARBA" id="ARBA00022448"/>
    </source>
</evidence>
<feature type="domain" description="ABC transporter" evidence="6">
    <location>
        <begin position="46"/>
        <end position="299"/>
    </location>
</feature>
<evidence type="ECO:0000256" key="1">
    <source>
        <dbReference type="ARBA" id="ARBA00005417"/>
    </source>
</evidence>
<feature type="compositionally biased region" description="Low complexity" evidence="5">
    <location>
        <begin position="316"/>
        <end position="328"/>
    </location>
</feature>
<dbReference type="InterPro" id="IPR050319">
    <property type="entry name" value="ABC_transp_ATP-bind"/>
</dbReference>
<dbReference type="InterPro" id="IPR003439">
    <property type="entry name" value="ABC_transporter-like_ATP-bd"/>
</dbReference>
<gene>
    <name evidence="7" type="ORF">ET495_11495</name>
</gene>
<keyword evidence="8" id="KW-1185">Reference proteome</keyword>
<dbReference type="PANTHER" id="PTHR43776">
    <property type="entry name" value="TRANSPORT ATP-BINDING PROTEIN"/>
    <property type="match status" value="1"/>
</dbReference>
<comment type="similarity">
    <text evidence="1">Belongs to the ABC transporter superfamily.</text>
</comment>
<dbReference type="InterPro" id="IPR003593">
    <property type="entry name" value="AAA+_ATPase"/>
</dbReference>
<dbReference type="FunFam" id="3.40.50.300:FF:000016">
    <property type="entry name" value="Oligopeptide ABC transporter ATP-binding component"/>
    <property type="match status" value="1"/>
</dbReference>
<dbReference type="RefSeq" id="WP_129204921.1">
    <property type="nucleotide sequence ID" value="NZ_CP035495.1"/>
</dbReference>
<evidence type="ECO:0000259" key="6">
    <source>
        <dbReference type="PROSITE" id="PS50893"/>
    </source>
</evidence>
<evidence type="ECO:0000256" key="3">
    <source>
        <dbReference type="ARBA" id="ARBA00022741"/>
    </source>
</evidence>
<dbReference type="OrthoDB" id="3677453at2"/>
<dbReference type="EMBL" id="CP035495">
    <property type="protein sequence ID" value="QAY63761.1"/>
    <property type="molecule type" value="Genomic_DNA"/>
</dbReference>
<dbReference type="InterPro" id="IPR013563">
    <property type="entry name" value="Oligopep_ABC_C"/>
</dbReference>
<proteinExistence type="inferred from homology"/>
<dbReference type="SUPFAM" id="SSF52540">
    <property type="entry name" value="P-loop containing nucleoside triphosphate hydrolases"/>
    <property type="match status" value="2"/>
</dbReference>
<organism evidence="7 8">
    <name type="scientific">Xylanimonas allomyrinae</name>
    <dbReference type="NCBI Taxonomy" id="2509459"/>
    <lineage>
        <taxon>Bacteria</taxon>
        <taxon>Bacillati</taxon>
        <taxon>Actinomycetota</taxon>
        <taxon>Actinomycetes</taxon>
        <taxon>Micrococcales</taxon>
        <taxon>Promicromonosporaceae</taxon>
        <taxon>Xylanimonas</taxon>
    </lineage>
</organism>
<evidence type="ECO:0000313" key="7">
    <source>
        <dbReference type="EMBL" id="QAY63761.1"/>
    </source>
</evidence>
<feature type="region of interest" description="Disordered" evidence="5">
    <location>
        <begin position="1"/>
        <end position="43"/>
    </location>
</feature>
<dbReference type="SMART" id="SM00382">
    <property type="entry name" value="AAA"/>
    <property type="match status" value="2"/>
</dbReference>
<dbReference type="GO" id="GO:0015833">
    <property type="term" value="P:peptide transport"/>
    <property type="evidence" value="ECO:0007669"/>
    <property type="project" value="InterPro"/>
</dbReference>
<dbReference type="PROSITE" id="PS50893">
    <property type="entry name" value="ABC_TRANSPORTER_2"/>
    <property type="match status" value="2"/>
</dbReference>
<accession>A0A4V0YEC8</accession>
<evidence type="ECO:0000256" key="4">
    <source>
        <dbReference type="ARBA" id="ARBA00022840"/>
    </source>
</evidence>
<name>A0A4V0YEC8_9MICO</name>
<dbReference type="InterPro" id="IPR017871">
    <property type="entry name" value="ABC_transporter-like_CS"/>
</dbReference>
<dbReference type="CDD" id="cd03257">
    <property type="entry name" value="ABC_NikE_OppD_transporters"/>
    <property type="match status" value="2"/>
</dbReference>
<dbReference type="PROSITE" id="PS00211">
    <property type="entry name" value="ABC_TRANSPORTER_1"/>
    <property type="match status" value="2"/>
</dbReference>
<feature type="domain" description="ABC transporter" evidence="6">
    <location>
        <begin position="450"/>
        <end position="694"/>
    </location>
</feature>
<dbReference type="GO" id="GO:0005524">
    <property type="term" value="F:ATP binding"/>
    <property type="evidence" value="ECO:0007669"/>
    <property type="project" value="UniProtKB-KW"/>
</dbReference>
<dbReference type="AlphaFoldDB" id="A0A4V0YEC8"/>
<dbReference type="KEGG" id="xyl:ET495_11495"/>
<dbReference type="InterPro" id="IPR027417">
    <property type="entry name" value="P-loop_NTPase"/>
</dbReference>
<dbReference type="NCBIfam" id="NF007739">
    <property type="entry name" value="PRK10419.1"/>
    <property type="match status" value="2"/>
</dbReference>
<feature type="region of interest" description="Disordered" evidence="5">
    <location>
        <begin position="316"/>
        <end position="405"/>
    </location>
</feature>
<keyword evidence="2" id="KW-0813">Transport</keyword>
<keyword evidence="4 7" id="KW-0067">ATP-binding</keyword>
<dbReference type="Gene3D" id="3.40.50.300">
    <property type="entry name" value="P-loop containing nucleotide triphosphate hydrolases"/>
    <property type="match status" value="2"/>
</dbReference>
<dbReference type="NCBIfam" id="NF008453">
    <property type="entry name" value="PRK11308.1"/>
    <property type="match status" value="2"/>
</dbReference>
<dbReference type="Pfam" id="PF08352">
    <property type="entry name" value="oligo_HPY"/>
    <property type="match status" value="2"/>
</dbReference>
<dbReference type="Pfam" id="PF00005">
    <property type="entry name" value="ABC_tran"/>
    <property type="match status" value="2"/>
</dbReference>
<reference evidence="7 8" key="1">
    <citation type="submission" date="2019-01" db="EMBL/GenBank/DDBJ databases">
        <title>Genome sequencing of strain 2JSPR-7.</title>
        <authorList>
            <person name="Heo J."/>
            <person name="Kim S.-J."/>
            <person name="Kim J.-S."/>
            <person name="Hong S.-B."/>
            <person name="Kwon S.-W."/>
        </authorList>
    </citation>
    <scope>NUCLEOTIDE SEQUENCE [LARGE SCALE GENOMIC DNA]</scope>
    <source>
        <strain evidence="7 8">2JSPR-7</strain>
    </source>
</reference>
<dbReference type="Proteomes" id="UP000291758">
    <property type="component" value="Chromosome"/>
</dbReference>
<feature type="compositionally biased region" description="Low complexity" evidence="5">
    <location>
        <begin position="336"/>
        <end position="354"/>
    </location>
</feature>
<sequence>MTLSETPTISVAAPPLVQAASERPETGHTSGHPSGPADRPAPVLSVRGLRVAYRGRRGTVEAVRGVSFDVLPGQVVALVGESGSGKSTTAHAAVGLLPHTGHVTAGSLDLGADLHDRLDLARLPVRAWQRVRGTRVGLVPQDPGVALNPVVRIGDQVAEVLRIHGRAGRREAAAAAVEILRSVGLDAPEERARQYPHQLSGGMRQRVLIGIALACRPELVIADEPTSALDVTVQRRVLDLLARLTREAGSAVLLITHDLAVAADRADRVVVLQGGEVVEQGPTAQVLRDPQHPYTRELLAAAPLRAVSRAGASARTAAVTDAAGTADGIADRSTTRPAAAPQEAGPAPAEAPARGAERDAIAPVAPDPRPAEGAADVPSVESLRVAERSTPAPVAPDPRVAEGVTDVPPFASLGVAERATPAPSAASLRVAERSATTPAAPDLLTAPDLLVVENLRKDFPLGARGTLRAVDDVSFAVPRGTAFALVGESGSGKSTTARLVLGLERPDGGSVRFDGREVGAARGDVLRTLRRRTQLVHQNPYASLDPRFTVAQVIEEPLRAHRSGSRAQRRERVAELLAAVRLPVELAARRPEELSGGQRQRVAIARALALDPELLVLDEPTSALDVSVQAHVLDLLGQLRAERGLTYLFISHDLAVVRQVADHVGVLSRGRLVETGPVADVFDHPADPYTAELVSAIPGRARAGAEESPVGGIA</sequence>
<evidence type="ECO:0000256" key="5">
    <source>
        <dbReference type="SAM" id="MobiDB-lite"/>
    </source>
</evidence>
<keyword evidence="3" id="KW-0547">Nucleotide-binding</keyword>
<evidence type="ECO:0000313" key="8">
    <source>
        <dbReference type="Proteomes" id="UP000291758"/>
    </source>
</evidence>
<dbReference type="PANTHER" id="PTHR43776:SF7">
    <property type="entry name" value="D,D-DIPEPTIDE TRANSPORT ATP-BINDING PROTEIN DDPF-RELATED"/>
    <property type="match status" value="1"/>
</dbReference>
<protein>
    <submittedName>
        <fullName evidence="7">Dipeptide ABC transporter ATP-binding protein</fullName>
    </submittedName>
</protein>